<comment type="caution">
    <text evidence="2">The sequence shown here is derived from an EMBL/GenBank/DDBJ whole genome shotgun (WGS) entry which is preliminary data.</text>
</comment>
<sequence length="321" mass="36007">MANTKKKRMLKFLLSLHILLFFIWVAAVICLTWAEKREDSASLTSKSEDDSGTRTTAPKNGSKQAKDSVEVAPSPHILIKEPALIDEEILLTFPEIGSPKPIDRPHSTFGKKVVYIYHTHNRESFLPYLRNTNLPEEAFHSKVNVSFVGKMLDQALEQQGIGTVSDQTDIIGMLEERGLNYGQAYEVSREQLHEVKRKYRDLDIFLDIHRDSLRKEATTVEINGSSFAKLLFVVGTGHEQFEENASFASRLHETLETSYPGLSKGVILKNSQNGNGVYNQDVSSNAIIVETGGVDNTAEELQRTVQALAASLNEIYWHESK</sequence>
<dbReference type="Pfam" id="PF07454">
    <property type="entry name" value="SpoIIP"/>
    <property type="match status" value="1"/>
</dbReference>
<reference evidence="2 3" key="1">
    <citation type="submission" date="2016-06" db="EMBL/GenBank/DDBJ databases">
        <title>Domibacillus iocasae genome sequencing.</title>
        <authorList>
            <person name="Verma A."/>
            <person name="Pal Y."/>
            <person name="Ojha A.K."/>
            <person name="Krishnamurthi S."/>
        </authorList>
    </citation>
    <scope>NUCLEOTIDE SEQUENCE [LARGE SCALE GENOMIC DNA]</scope>
    <source>
        <strain evidence="2 3">DSM 29979</strain>
    </source>
</reference>
<evidence type="ECO:0000313" key="3">
    <source>
        <dbReference type="Proteomes" id="UP000095658"/>
    </source>
</evidence>
<name>A0A1E7DKD3_9BACI</name>
<protein>
    <recommendedName>
        <fullName evidence="4">Stage II sporulation protein P</fullName>
    </recommendedName>
</protein>
<dbReference type="NCBIfam" id="TIGR02867">
    <property type="entry name" value="spore_II_P"/>
    <property type="match status" value="1"/>
</dbReference>
<dbReference type="AlphaFoldDB" id="A0A1E7DKD3"/>
<dbReference type="InterPro" id="IPR010897">
    <property type="entry name" value="Spore_II_P"/>
</dbReference>
<dbReference type="STRING" id="1714016.BA724_10645"/>
<accession>A0A1E7DKD3</accession>
<dbReference type="EMBL" id="MAMP01000024">
    <property type="protein sequence ID" value="OES43557.1"/>
    <property type="molecule type" value="Genomic_DNA"/>
</dbReference>
<evidence type="ECO:0000256" key="1">
    <source>
        <dbReference type="SAM" id="MobiDB-lite"/>
    </source>
</evidence>
<keyword evidence="3" id="KW-1185">Reference proteome</keyword>
<feature type="compositionally biased region" description="Basic and acidic residues" evidence="1">
    <location>
        <begin position="41"/>
        <end position="52"/>
    </location>
</feature>
<gene>
    <name evidence="2" type="ORF">BA724_10645</name>
</gene>
<dbReference type="Proteomes" id="UP000095658">
    <property type="component" value="Unassembled WGS sequence"/>
</dbReference>
<evidence type="ECO:0008006" key="4">
    <source>
        <dbReference type="Google" id="ProtNLM"/>
    </source>
</evidence>
<proteinExistence type="predicted"/>
<feature type="region of interest" description="Disordered" evidence="1">
    <location>
        <begin position="41"/>
        <end position="71"/>
    </location>
</feature>
<dbReference type="OrthoDB" id="1633470at2"/>
<feature type="compositionally biased region" description="Polar residues" evidence="1">
    <location>
        <begin position="53"/>
        <end position="63"/>
    </location>
</feature>
<dbReference type="SUPFAM" id="SSF53187">
    <property type="entry name" value="Zn-dependent exopeptidases"/>
    <property type="match status" value="1"/>
</dbReference>
<organism evidence="2 3">
    <name type="scientific">Domibacillus iocasae</name>
    <dbReference type="NCBI Taxonomy" id="1714016"/>
    <lineage>
        <taxon>Bacteria</taxon>
        <taxon>Bacillati</taxon>
        <taxon>Bacillota</taxon>
        <taxon>Bacilli</taxon>
        <taxon>Bacillales</taxon>
        <taxon>Bacillaceae</taxon>
        <taxon>Domibacillus</taxon>
    </lineage>
</organism>
<evidence type="ECO:0000313" key="2">
    <source>
        <dbReference type="EMBL" id="OES43557.1"/>
    </source>
</evidence>